<evidence type="ECO:0000313" key="3">
    <source>
        <dbReference type="EMBL" id="EEQ28127.1"/>
    </source>
</evidence>
<keyword evidence="4" id="KW-1185">Reference proteome</keyword>
<accession>C5FE93</accession>
<dbReference type="GeneID" id="9228286"/>
<protein>
    <submittedName>
        <fullName evidence="3">Uncharacterized protein</fullName>
    </submittedName>
</protein>
<dbReference type="STRING" id="554155.C5FE93"/>
<dbReference type="Proteomes" id="UP000002035">
    <property type="component" value="Unassembled WGS sequence"/>
</dbReference>
<dbReference type="EMBL" id="DS995701">
    <property type="protein sequence ID" value="EEQ28127.1"/>
    <property type="molecule type" value="Genomic_DNA"/>
</dbReference>
<gene>
    <name evidence="3" type="ORF">MCYG_01015</name>
</gene>
<dbReference type="AlphaFoldDB" id="C5FE93"/>
<feature type="region of interest" description="Disordered" evidence="1">
    <location>
        <begin position="311"/>
        <end position="371"/>
    </location>
</feature>
<organism evidence="3 4">
    <name type="scientific">Arthroderma otae (strain ATCC MYA-4605 / CBS 113480)</name>
    <name type="common">Microsporum canis</name>
    <dbReference type="NCBI Taxonomy" id="554155"/>
    <lineage>
        <taxon>Eukaryota</taxon>
        <taxon>Fungi</taxon>
        <taxon>Dikarya</taxon>
        <taxon>Ascomycota</taxon>
        <taxon>Pezizomycotina</taxon>
        <taxon>Eurotiomycetes</taxon>
        <taxon>Eurotiomycetidae</taxon>
        <taxon>Onygenales</taxon>
        <taxon>Arthrodermataceae</taxon>
        <taxon>Microsporum</taxon>
    </lineage>
</organism>
<evidence type="ECO:0000256" key="2">
    <source>
        <dbReference type="SAM" id="SignalP"/>
    </source>
</evidence>
<proteinExistence type="predicted"/>
<dbReference type="RefSeq" id="XP_002850911.1">
    <property type="nucleotide sequence ID" value="XM_002850865.1"/>
</dbReference>
<dbReference type="HOGENOM" id="CLU_064363_0_0_1"/>
<name>C5FE93_ARTOC</name>
<dbReference type="OMA" id="QWIRDMY"/>
<dbReference type="eggNOG" id="ENOG502RNKP">
    <property type="taxonomic scope" value="Eukaryota"/>
</dbReference>
<dbReference type="VEuPathDB" id="FungiDB:MCYG_01015"/>
<feature type="compositionally biased region" description="Basic and acidic residues" evidence="1">
    <location>
        <begin position="358"/>
        <end position="371"/>
    </location>
</feature>
<reference evidence="4" key="1">
    <citation type="journal article" date="2012" name="MBio">
        <title>Comparative genome analysis of Trichophyton rubrum and related dermatophytes reveals candidate genes involved in infection.</title>
        <authorList>
            <person name="Martinez D.A."/>
            <person name="Oliver B.G."/>
            <person name="Graeser Y."/>
            <person name="Goldberg J.M."/>
            <person name="Li W."/>
            <person name="Martinez-Rossi N.M."/>
            <person name="Monod M."/>
            <person name="Shelest E."/>
            <person name="Barton R.C."/>
            <person name="Birch E."/>
            <person name="Brakhage A.A."/>
            <person name="Chen Z."/>
            <person name="Gurr S.J."/>
            <person name="Heiman D."/>
            <person name="Heitman J."/>
            <person name="Kosti I."/>
            <person name="Rossi A."/>
            <person name="Saif S."/>
            <person name="Samalova M."/>
            <person name="Saunders C.W."/>
            <person name="Shea T."/>
            <person name="Summerbell R.C."/>
            <person name="Xu J."/>
            <person name="Young S."/>
            <person name="Zeng Q."/>
            <person name="Birren B.W."/>
            <person name="Cuomo C.A."/>
            <person name="White T.C."/>
        </authorList>
    </citation>
    <scope>NUCLEOTIDE SEQUENCE [LARGE SCALE GENOMIC DNA]</scope>
    <source>
        <strain evidence="4">ATCC MYA-4605 / CBS 113480</strain>
    </source>
</reference>
<feature type="chain" id="PRO_5002949452" evidence="2">
    <location>
        <begin position="20"/>
        <end position="371"/>
    </location>
</feature>
<keyword evidence="2" id="KW-0732">Signal</keyword>
<feature type="signal peptide" evidence="2">
    <location>
        <begin position="1"/>
        <end position="19"/>
    </location>
</feature>
<feature type="compositionally biased region" description="Basic residues" evidence="1">
    <location>
        <begin position="333"/>
        <end position="349"/>
    </location>
</feature>
<dbReference type="OrthoDB" id="4185385at2759"/>
<evidence type="ECO:0000313" key="4">
    <source>
        <dbReference type="Proteomes" id="UP000002035"/>
    </source>
</evidence>
<sequence>MLITFISLVATLTIWSTIASAPSTAVAPQDGFGRRLAGSIKASLMTIGAFEVTKRATKTAASTYCSYRRLGISDNLPDAPRRLPEISNRLPATYEEWLAIPPINYALLYDDLDEEVERPPTLNGRPFPWHLLKRQHYGTPCRAADPSPGATHTHRVDRISPDNSSEILLVCGYLGLILASLALGRCLGTRYLVPASAMDNGKLTLLPAGASPALPPRVVTGLRLELRTELVNGLPLMWDSQPYISSIPFYWIAEPGTLHLLKPQPDYTTKRQTETRTGPQTQALVLRRLDNISPFVLIQIVRLLVSALESGNFGSQEPKPEPKLDLAAPLREPKKKRNRPGQKQRRRKWAKDNMIALQERKPQEAEGKSQS</sequence>
<evidence type="ECO:0000256" key="1">
    <source>
        <dbReference type="SAM" id="MobiDB-lite"/>
    </source>
</evidence>